<sequence length="112" mass="12967">MSERNSMIKQTRVSYLGPSKRQLISRTESLRWSFLWNNNLKTASGQSIGQLKKTHTLMLSKMPNPTLKAARVIPLCQKGVKKLETVQAIACRLRQRTLQYTRYILNLLNHQL</sequence>
<dbReference type="Proteomes" id="UP000030764">
    <property type="component" value="Unassembled WGS sequence"/>
</dbReference>
<reference evidence="1 3" key="1">
    <citation type="journal article" date="2014" name="Nat. Genet.">
        <title>Genome and transcriptome of the porcine whipworm Trichuris suis.</title>
        <authorList>
            <person name="Jex A.R."/>
            <person name="Nejsum P."/>
            <person name="Schwarz E.M."/>
            <person name="Hu L."/>
            <person name="Young N.D."/>
            <person name="Hall R.S."/>
            <person name="Korhonen P.K."/>
            <person name="Liao S."/>
            <person name="Thamsborg S."/>
            <person name="Xia J."/>
            <person name="Xu P."/>
            <person name="Wang S."/>
            <person name="Scheerlinck J.P."/>
            <person name="Hofmann A."/>
            <person name="Sternberg P.W."/>
            <person name="Wang J."/>
            <person name="Gasser R.B."/>
        </authorList>
    </citation>
    <scope>NUCLEOTIDE SEQUENCE [LARGE SCALE GENOMIC DNA]</scope>
    <source>
        <strain evidence="2">DCEP-RM93F</strain>
        <strain evidence="1">DCEP-RM93M</strain>
    </source>
</reference>
<accession>A0A085MEI4</accession>
<name>A0A085MEI4_9BILA</name>
<evidence type="ECO:0000313" key="2">
    <source>
        <dbReference type="EMBL" id="KFD68042.1"/>
    </source>
</evidence>
<dbReference type="EMBL" id="KL367508">
    <property type="protein sequence ID" value="KFD68042.1"/>
    <property type="molecule type" value="Genomic_DNA"/>
</dbReference>
<dbReference type="Proteomes" id="UP000030758">
    <property type="component" value="Unassembled WGS sequence"/>
</dbReference>
<evidence type="ECO:0000313" key="3">
    <source>
        <dbReference type="Proteomes" id="UP000030764"/>
    </source>
</evidence>
<organism evidence="1 3">
    <name type="scientific">Trichuris suis</name>
    <name type="common">pig whipworm</name>
    <dbReference type="NCBI Taxonomy" id="68888"/>
    <lineage>
        <taxon>Eukaryota</taxon>
        <taxon>Metazoa</taxon>
        <taxon>Ecdysozoa</taxon>
        <taxon>Nematoda</taxon>
        <taxon>Enoplea</taxon>
        <taxon>Dorylaimia</taxon>
        <taxon>Trichinellida</taxon>
        <taxon>Trichuridae</taxon>
        <taxon>Trichuris</taxon>
    </lineage>
</organism>
<dbReference type="AlphaFoldDB" id="A0A085MEI4"/>
<dbReference type="EMBL" id="KL363198">
    <property type="protein sequence ID" value="KFD55630.1"/>
    <property type="molecule type" value="Genomic_DNA"/>
</dbReference>
<gene>
    <name evidence="1" type="ORF">M513_03378</name>
    <name evidence="2" type="ORF">M514_03378</name>
</gene>
<proteinExistence type="predicted"/>
<evidence type="ECO:0000313" key="1">
    <source>
        <dbReference type="EMBL" id="KFD55630.1"/>
    </source>
</evidence>
<protein>
    <submittedName>
        <fullName evidence="1">Uncharacterized protein</fullName>
    </submittedName>
</protein>
<keyword evidence="3" id="KW-1185">Reference proteome</keyword>